<dbReference type="GeneID" id="109375255"/>
<organism evidence="4 5">
    <name type="scientific">Hipposideros armiger</name>
    <name type="common">Great Himalayan leaf-nosed bat</name>
    <dbReference type="NCBI Taxonomy" id="186990"/>
    <lineage>
        <taxon>Eukaryota</taxon>
        <taxon>Metazoa</taxon>
        <taxon>Chordata</taxon>
        <taxon>Craniata</taxon>
        <taxon>Vertebrata</taxon>
        <taxon>Euteleostomi</taxon>
        <taxon>Mammalia</taxon>
        <taxon>Eutheria</taxon>
        <taxon>Laurasiatheria</taxon>
        <taxon>Chiroptera</taxon>
        <taxon>Yinpterochiroptera</taxon>
        <taxon>Rhinolophoidea</taxon>
        <taxon>Hipposideridae</taxon>
        <taxon>Hipposideros</taxon>
    </lineage>
</organism>
<dbReference type="OrthoDB" id="2142683at2759"/>
<feature type="domain" description="C-type lectin" evidence="3">
    <location>
        <begin position="48"/>
        <end position="163"/>
    </location>
</feature>
<dbReference type="GO" id="GO:0045087">
    <property type="term" value="P:innate immune response"/>
    <property type="evidence" value="ECO:0007669"/>
    <property type="project" value="TreeGrafter"/>
</dbReference>
<dbReference type="InterPro" id="IPR001304">
    <property type="entry name" value="C-type_lectin-like"/>
</dbReference>
<dbReference type="KEGG" id="hai:109375255"/>
<dbReference type="PROSITE" id="PS50041">
    <property type="entry name" value="C_TYPE_LECTIN_2"/>
    <property type="match status" value="1"/>
</dbReference>
<dbReference type="GO" id="GO:0002720">
    <property type="term" value="P:positive regulation of cytokine production involved in immune response"/>
    <property type="evidence" value="ECO:0007669"/>
    <property type="project" value="TreeGrafter"/>
</dbReference>
<dbReference type="SUPFAM" id="SSF56436">
    <property type="entry name" value="C-type lectin-like"/>
    <property type="match status" value="1"/>
</dbReference>
<comment type="subcellular location">
    <subcellularLocation>
        <location evidence="1">Membrane</location>
        <topology evidence="1">Single-pass membrane protein</topology>
    </subcellularLocation>
</comment>
<dbReference type="GO" id="GO:0043122">
    <property type="term" value="P:regulation of canonical NF-kappaB signal transduction"/>
    <property type="evidence" value="ECO:0007669"/>
    <property type="project" value="TreeGrafter"/>
</dbReference>
<evidence type="ECO:0000313" key="4">
    <source>
        <dbReference type="Proteomes" id="UP000694851"/>
    </source>
</evidence>
<sequence length="168" mass="19314">MEYHPDLENLDEDGYTQLDFSSRSVPRRPVISKKEILSSSCPANWIMHENSCYLLSTSEDSWERSKAQCSRQGANLLKIESSNELEFIKTQISFKPNKSFWMGLSRHQTNGPWLWEDGSMFSSYLFQIITTATQENSSHNCVWIHSSVIYDQPCSLPSSSICEKKLSM</sequence>
<evidence type="ECO:0000313" key="5">
    <source>
        <dbReference type="RefSeq" id="XP_019486087.1"/>
    </source>
</evidence>
<dbReference type="Gene3D" id="3.10.100.10">
    <property type="entry name" value="Mannose-Binding Protein A, subunit A"/>
    <property type="match status" value="1"/>
</dbReference>
<dbReference type="Pfam" id="PF00059">
    <property type="entry name" value="Lectin_C"/>
    <property type="match status" value="1"/>
</dbReference>
<dbReference type="CDD" id="cd03593">
    <property type="entry name" value="CLECT_NK_receptors_like"/>
    <property type="match status" value="1"/>
</dbReference>
<evidence type="ECO:0000256" key="1">
    <source>
        <dbReference type="ARBA" id="ARBA00004167"/>
    </source>
</evidence>
<name>A0A8B7QDG6_HIPAR</name>
<dbReference type="RefSeq" id="XP_019486087.1">
    <property type="nucleotide sequence ID" value="XM_019630542.1"/>
</dbReference>
<accession>A0A8B7QDG6</accession>
<dbReference type="InterPro" id="IPR016187">
    <property type="entry name" value="CTDL_fold"/>
</dbReference>
<dbReference type="GO" id="GO:0016020">
    <property type="term" value="C:membrane"/>
    <property type="evidence" value="ECO:0007669"/>
    <property type="project" value="UniProtKB-SubCell"/>
</dbReference>
<proteinExistence type="predicted"/>
<protein>
    <submittedName>
        <fullName evidence="5">C-type lectin domain family 7 member A-like</fullName>
    </submittedName>
</protein>
<dbReference type="GO" id="GO:0006910">
    <property type="term" value="P:phagocytosis, recognition"/>
    <property type="evidence" value="ECO:0007669"/>
    <property type="project" value="TreeGrafter"/>
</dbReference>
<evidence type="ECO:0000259" key="3">
    <source>
        <dbReference type="PROSITE" id="PS50041"/>
    </source>
</evidence>
<evidence type="ECO:0000256" key="2">
    <source>
        <dbReference type="ARBA" id="ARBA00022734"/>
    </source>
</evidence>
<dbReference type="GO" id="GO:0071226">
    <property type="term" value="P:cellular response to molecule of fungal origin"/>
    <property type="evidence" value="ECO:0007669"/>
    <property type="project" value="InterPro"/>
</dbReference>
<dbReference type="SMART" id="SM00034">
    <property type="entry name" value="CLECT"/>
    <property type="match status" value="1"/>
</dbReference>
<keyword evidence="2" id="KW-0430">Lectin</keyword>
<dbReference type="Proteomes" id="UP000694851">
    <property type="component" value="Unplaced"/>
</dbReference>
<dbReference type="GO" id="GO:0001872">
    <property type="term" value="F:(1-&gt;3)-beta-D-glucan binding"/>
    <property type="evidence" value="ECO:0007669"/>
    <property type="project" value="InterPro"/>
</dbReference>
<dbReference type="InterPro" id="IPR042808">
    <property type="entry name" value="CLEC7A"/>
</dbReference>
<dbReference type="InterPro" id="IPR016186">
    <property type="entry name" value="C-type_lectin-like/link_sf"/>
</dbReference>
<keyword evidence="4" id="KW-1185">Reference proteome</keyword>
<dbReference type="PANTHER" id="PTHR47218">
    <property type="entry name" value="C-TYPE LECTIN DOMAIN FAMILY 7 MEMBER A"/>
    <property type="match status" value="1"/>
</dbReference>
<dbReference type="PANTHER" id="PTHR47218:SF1">
    <property type="entry name" value="C-TYPE LECTIN DOMAIN FAMILY 7 MEMBER A"/>
    <property type="match status" value="1"/>
</dbReference>
<reference evidence="5" key="1">
    <citation type="submission" date="2025-08" db="UniProtKB">
        <authorList>
            <consortium name="RefSeq"/>
        </authorList>
    </citation>
    <scope>IDENTIFICATION</scope>
    <source>
        <tissue evidence="5">Muscle</tissue>
    </source>
</reference>
<dbReference type="InterPro" id="IPR033992">
    <property type="entry name" value="NKR-like_CTLD"/>
</dbReference>
<dbReference type="AlphaFoldDB" id="A0A8B7QDG6"/>
<gene>
    <name evidence="5" type="primary">LOC109375255</name>
</gene>
<dbReference type="GO" id="GO:0009986">
    <property type="term" value="C:cell surface"/>
    <property type="evidence" value="ECO:0007669"/>
    <property type="project" value="TreeGrafter"/>
</dbReference>
<dbReference type="GO" id="GO:0038187">
    <property type="term" value="F:pattern recognition receptor activity"/>
    <property type="evidence" value="ECO:0007669"/>
    <property type="project" value="TreeGrafter"/>
</dbReference>